<proteinExistence type="predicted"/>
<accession>A0A5C5V8L6</accession>
<dbReference type="RefSeq" id="WP_186767527.1">
    <property type="nucleotide sequence ID" value="NZ_SJPF01000002.1"/>
</dbReference>
<dbReference type="EMBL" id="SJPF01000002">
    <property type="protein sequence ID" value="TWT34350.1"/>
    <property type="molecule type" value="Genomic_DNA"/>
</dbReference>
<dbReference type="AlphaFoldDB" id="A0A5C5V8L6"/>
<dbReference type="Proteomes" id="UP000318878">
    <property type="component" value="Unassembled WGS sequence"/>
</dbReference>
<reference evidence="1 2" key="1">
    <citation type="submission" date="2019-02" db="EMBL/GenBank/DDBJ databases">
        <title>Deep-cultivation of Planctomycetes and their phenomic and genomic characterization uncovers novel biology.</title>
        <authorList>
            <person name="Wiegand S."/>
            <person name="Jogler M."/>
            <person name="Boedeker C."/>
            <person name="Pinto D."/>
            <person name="Vollmers J."/>
            <person name="Rivas-Marin E."/>
            <person name="Kohn T."/>
            <person name="Peeters S.H."/>
            <person name="Heuer A."/>
            <person name="Rast P."/>
            <person name="Oberbeckmann S."/>
            <person name="Bunk B."/>
            <person name="Jeske O."/>
            <person name="Meyerdierks A."/>
            <person name="Storesund J.E."/>
            <person name="Kallscheuer N."/>
            <person name="Luecker S."/>
            <person name="Lage O.M."/>
            <person name="Pohl T."/>
            <person name="Merkel B.J."/>
            <person name="Hornburger P."/>
            <person name="Mueller R.-W."/>
            <person name="Bruemmer F."/>
            <person name="Labrenz M."/>
            <person name="Spormann A.M."/>
            <person name="Op Den Camp H."/>
            <person name="Overmann J."/>
            <person name="Amann R."/>
            <person name="Jetten M.S.M."/>
            <person name="Mascher T."/>
            <person name="Medema M.H."/>
            <person name="Devos D.P."/>
            <person name="Kaster A.-K."/>
            <person name="Ovreas L."/>
            <person name="Rohde M."/>
            <person name="Galperin M.Y."/>
            <person name="Jogler C."/>
        </authorList>
    </citation>
    <scope>NUCLEOTIDE SEQUENCE [LARGE SCALE GENOMIC DNA]</scope>
    <source>
        <strain evidence="1 2">Enr8</strain>
    </source>
</reference>
<gene>
    <name evidence="1" type="ORF">Enr8_17440</name>
</gene>
<protein>
    <submittedName>
        <fullName evidence="1">Uncharacterized protein</fullName>
    </submittedName>
</protein>
<evidence type="ECO:0000313" key="1">
    <source>
        <dbReference type="EMBL" id="TWT34350.1"/>
    </source>
</evidence>
<name>A0A5C5V8L6_9BACT</name>
<sequence length="58" mass="6648">MLARAPLEQRRRRSERYQSGKCGRVYTLIRGKKKSSATLQEMLAAEPWDVVTLQQLAA</sequence>
<evidence type="ECO:0000313" key="2">
    <source>
        <dbReference type="Proteomes" id="UP000318878"/>
    </source>
</evidence>
<comment type="caution">
    <text evidence="1">The sequence shown here is derived from an EMBL/GenBank/DDBJ whole genome shotgun (WGS) entry which is preliminary data.</text>
</comment>
<organism evidence="1 2">
    <name type="scientific">Blastopirellula retiformator</name>
    <dbReference type="NCBI Taxonomy" id="2527970"/>
    <lineage>
        <taxon>Bacteria</taxon>
        <taxon>Pseudomonadati</taxon>
        <taxon>Planctomycetota</taxon>
        <taxon>Planctomycetia</taxon>
        <taxon>Pirellulales</taxon>
        <taxon>Pirellulaceae</taxon>
        <taxon>Blastopirellula</taxon>
    </lineage>
</organism>
<keyword evidence="2" id="KW-1185">Reference proteome</keyword>